<evidence type="ECO:0000259" key="11">
    <source>
        <dbReference type="Pfam" id="PF00218"/>
    </source>
</evidence>
<dbReference type="GO" id="GO:0004640">
    <property type="term" value="F:phosphoribosylanthranilate isomerase activity"/>
    <property type="evidence" value="ECO:0007669"/>
    <property type="project" value="TreeGrafter"/>
</dbReference>
<dbReference type="GO" id="GO:0004425">
    <property type="term" value="F:indole-3-glycerol-phosphate synthase activity"/>
    <property type="evidence" value="ECO:0007669"/>
    <property type="project" value="UniProtKB-UniRule"/>
</dbReference>
<evidence type="ECO:0000256" key="5">
    <source>
        <dbReference type="ARBA" id="ARBA00022793"/>
    </source>
</evidence>
<evidence type="ECO:0000313" key="13">
    <source>
        <dbReference type="Proteomes" id="UP000886889"/>
    </source>
</evidence>
<dbReference type="EMBL" id="DVOS01000045">
    <property type="protein sequence ID" value="HIV23336.1"/>
    <property type="molecule type" value="Genomic_DNA"/>
</dbReference>
<dbReference type="InterPro" id="IPR011060">
    <property type="entry name" value="RibuloseP-bd_barrel"/>
</dbReference>
<evidence type="ECO:0000256" key="10">
    <source>
        <dbReference type="SAM" id="MobiDB-lite"/>
    </source>
</evidence>
<accession>A0A9D1T8C7</accession>
<proteinExistence type="inferred from homology"/>
<dbReference type="InterPro" id="IPR001468">
    <property type="entry name" value="Indole-3-GlycerolPSynthase_CS"/>
</dbReference>
<dbReference type="FunFam" id="3.20.20.70:FF:000024">
    <property type="entry name" value="Indole-3-glycerol phosphate synthase"/>
    <property type="match status" value="1"/>
</dbReference>
<reference evidence="12" key="2">
    <citation type="journal article" date="2021" name="PeerJ">
        <title>Extensive microbial diversity within the chicken gut microbiome revealed by metagenomics and culture.</title>
        <authorList>
            <person name="Gilroy R."/>
            <person name="Ravi A."/>
            <person name="Getino M."/>
            <person name="Pursley I."/>
            <person name="Horton D.L."/>
            <person name="Alikhan N.F."/>
            <person name="Baker D."/>
            <person name="Gharbi K."/>
            <person name="Hall N."/>
            <person name="Watson M."/>
            <person name="Adriaenssens E.M."/>
            <person name="Foster-Nyarko E."/>
            <person name="Jarju S."/>
            <person name="Secka A."/>
            <person name="Antonio M."/>
            <person name="Oren A."/>
            <person name="Chaudhuri R.R."/>
            <person name="La Ragione R."/>
            <person name="Hildebrand F."/>
            <person name="Pallen M.J."/>
        </authorList>
    </citation>
    <scope>NUCLEOTIDE SEQUENCE</scope>
    <source>
        <strain evidence="12">ChiBcec6-7307</strain>
    </source>
</reference>
<evidence type="ECO:0000256" key="7">
    <source>
        <dbReference type="ARBA" id="ARBA00023141"/>
    </source>
</evidence>
<evidence type="ECO:0000313" key="12">
    <source>
        <dbReference type="EMBL" id="HIV23336.1"/>
    </source>
</evidence>
<dbReference type="PROSITE" id="PS00614">
    <property type="entry name" value="IGPS"/>
    <property type="match status" value="1"/>
</dbReference>
<comment type="similarity">
    <text evidence="3 9">Belongs to the TrpC family.</text>
</comment>
<dbReference type="AlphaFoldDB" id="A0A9D1T8C7"/>
<dbReference type="EC" id="4.1.1.48" evidence="9"/>
<evidence type="ECO:0000256" key="3">
    <source>
        <dbReference type="ARBA" id="ARBA00008737"/>
    </source>
</evidence>
<dbReference type="GO" id="GO:0000162">
    <property type="term" value="P:L-tryptophan biosynthetic process"/>
    <property type="evidence" value="ECO:0007669"/>
    <property type="project" value="UniProtKB-UniRule"/>
</dbReference>
<dbReference type="SUPFAM" id="SSF51366">
    <property type="entry name" value="Ribulose-phoshate binding barrel"/>
    <property type="match status" value="1"/>
</dbReference>
<dbReference type="PANTHER" id="PTHR22854">
    <property type="entry name" value="TRYPTOPHAN BIOSYNTHESIS PROTEIN"/>
    <property type="match status" value="1"/>
</dbReference>
<evidence type="ECO:0000256" key="8">
    <source>
        <dbReference type="ARBA" id="ARBA00023239"/>
    </source>
</evidence>
<dbReference type="Proteomes" id="UP000886889">
    <property type="component" value="Unassembled WGS sequence"/>
</dbReference>
<keyword evidence="5 9" id="KW-0210">Decarboxylase</keyword>
<organism evidence="12 13">
    <name type="scientific">Candidatus Merdiplasma excrementigallinarum</name>
    <dbReference type="NCBI Taxonomy" id="2840864"/>
    <lineage>
        <taxon>Bacteria</taxon>
        <taxon>Bacillati</taxon>
        <taxon>Bacillota</taxon>
        <taxon>Clostridia</taxon>
        <taxon>Lachnospirales</taxon>
        <taxon>Lachnospiraceae</taxon>
        <taxon>Lachnospiraceae incertae sedis</taxon>
        <taxon>Candidatus Merdiplasma</taxon>
    </lineage>
</organism>
<dbReference type="PANTHER" id="PTHR22854:SF2">
    <property type="entry name" value="INDOLE-3-GLYCEROL-PHOSPHATE SYNTHASE"/>
    <property type="match status" value="1"/>
</dbReference>
<reference evidence="12" key="1">
    <citation type="submission" date="2020-10" db="EMBL/GenBank/DDBJ databases">
        <authorList>
            <person name="Gilroy R."/>
        </authorList>
    </citation>
    <scope>NUCLEOTIDE SEQUENCE</scope>
    <source>
        <strain evidence="12">ChiBcec6-7307</strain>
    </source>
</reference>
<gene>
    <name evidence="9 12" type="primary">trpC</name>
    <name evidence="12" type="ORF">IAC80_05290</name>
</gene>
<keyword evidence="8 9" id="KW-0456">Lyase</keyword>
<keyword evidence="4 9" id="KW-0028">Amino-acid biosynthesis</keyword>
<feature type="region of interest" description="Disordered" evidence="10">
    <location>
        <begin position="263"/>
        <end position="295"/>
    </location>
</feature>
<dbReference type="Gene3D" id="3.20.20.70">
    <property type="entry name" value="Aldolase class I"/>
    <property type="match status" value="1"/>
</dbReference>
<dbReference type="NCBIfam" id="NF001377">
    <property type="entry name" value="PRK00278.2-4"/>
    <property type="match status" value="1"/>
</dbReference>
<comment type="pathway">
    <text evidence="2 9">Amino-acid biosynthesis; L-tryptophan biosynthesis; L-tryptophan from chorismate: step 4/5.</text>
</comment>
<evidence type="ECO:0000256" key="2">
    <source>
        <dbReference type="ARBA" id="ARBA00004696"/>
    </source>
</evidence>
<dbReference type="CDD" id="cd00331">
    <property type="entry name" value="IGPS"/>
    <property type="match status" value="1"/>
</dbReference>
<evidence type="ECO:0000256" key="1">
    <source>
        <dbReference type="ARBA" id="ARBA00001633"/>
    </source>
</evidence>
<sequence>MAETILQTIAEYARLRVKEAKRSIPLEEMKQKAFAERDRQRRGGRADFRFEEALKGPDIRFICECKKASPSRGMIAEEFPYVEIARSYEEAGAACISVLTEPRWFLGENRYLEEIGRAVTIPCLRKDFTVDEYMLYEAKALGASAALLICSLLDQETLKRYMGICGELGMSALVEAHDEGEIAMALAAGARVIGVNNRNLKDFTVDLGNCARLRELVPEEVLFVAESGIRSPEEVRELKEMGVNGVLIGEALMRAKDKKAMLKELRSEKSGDPAGTGGRNSAGDETGDGEHGSSN</sequence>
<dbReference type="HAMAP" id="MF_00134_B">
    <property type="entry name" value="IGPS_B"/>
    <property type="match status" value="1"/>
</dbReference>
<evidence type="ECO:0000256" key="4">
    <source>
        <dbReference type="ARBA" id="ARBA00022605"/>
    </source>
</evidence>
<dbReference type="InterPro" id="IPR013798">
    <property type="entry name" value="Indole-3-glycerol_P_synth_dom"/>
</dbReference>
<dbReference type="InterPro" id="IPR013785">
    <property type="entry name" value="Aldolase_TIM"/>
</dbReference>
<keyword evidence="7 9" id="KW-0057">Aromatic amino acid biosynthesis</keyword>
<dbReference type="Pfam" id="PF00218">
    <property type="entry name" value="IGPS"/>
    <property type="match status" value="1"/>
</dbReference>
<evidence type="ECO:0000256" key="9">
    <source>
        <dbReference type="HAMAP-Rule" id="MF_00134"/>
    </source>
</evidence>
<protein>
    <recommendedName>
        <fullName evidence="9">Indole-3-glycerol phosphate synthase</fullName>
        <shortName evidence="9">IGPS</shortName>
        <ecNumber evidence="9">4.1.1.48</ecNumber>
    </recommendedName>
</protein>
<comment type="caution">
    <text evidence="12">The sequence shown here is derived from an EMBL/GenBank/DDBJ whole genome shotgun (WGS) entry which is preliminary data.</text>
</comment>
<comment type="catalytic activity">
    <reaction evidence="1 9">
        <text>1-(2-carboxyphenylamino)-1-deoxy-D-ribulose 5-phosphate + H(+) = (1S,2R)-1-C-(indol-3-yl)glycerol 3-phosphate + CO2 + H2O</text>
        <dbReference type="Rhea" id="RHEA:23476"/>
        <dbReference type="ChEBI" id="CHEBI:15377"/>
        <dbReference type="ChEBI" id="CHEBI:15378"/>
        <dbReference type="ChEBI" id="CHEBI:16526"/>
        <dbReference type="ChEBI" id="CHEBI:58613"/>
        <dbReference type="ChEBI" id="CHEBI:58866"/>
        <dbReference type="EC" id="4.1.1.48"/>
    </reaction>
</comment>
<feature type="domain" description="Indole-3-glycerol phosphate synthase" evidence="11">
    <location>
        <begin position="6"/>
        <end position="265"/>
    </location>
</feature>
<dbReference type="InterPro" id="IPR045186">
    <property type="entry name" value="Indole-3-glycerol_P_synth"/>
</dbReference>
<name>A0A9D1T8C7_9FIRM</name>
<keyword evidence="6 9" id="KW-0822">Tryptophan biosynthesis</keyword>
<evidence type="ECO:0000256" key="6">
    <source>
        <dbReference type="ARBA" id="ARBA00022822"/>
    </source>
</evidence>